<accession>A0A553SQP0</accession>
<geneLocation type="plasmid" evidence="2">
    <name>unnamed2</name>
</geneLocation>
<evidence type="ECO:0000256" key="1">
    <source>
        <dbReference type="SAM" id="Phobius"/>
    </source>
</evidence>
<evidence type="ECO:0000313" key="2">
    <source>
        <dbReference type="EMBL" id="TRZ39286.1"/>
    </source>
</evidence>
<keyword evidence="2" id="KW-0614">Plasmid</keyword>
<gene>
    <name evidence="2" type="ORF">CEQ21_07920</name>
</gene>
<dbReference type="AlphaFoldDB" id="A0A553SQP0"/>
<comment type="caution">
    <text evidence="2">The sequence shown here is derived from an EMBL/GenBank/DDBJ whole genome shotgun (WGS) entry which is preliminary data.</text>
</comment>
<feature type="transmembrane region" description="Helical" evidence="1">
    <location>
        <begin position="45"/>
        <end position="62"/>
    </location>
</feature>
<keyword evidence="1" id="KW-1133">Transmembrane helix</keyword>
<reference evidence="2" key="1">
    <citation type="submission" date="2018-10" db="EMBL/GenBank/DDBJ databases">
        <title>FDA dAtabase for Regulatory Grade micrObial Sequences (FDA-ARGOS): Supporting development and validation of Infectious Disease Dx tests.</title>
        <authorList>
            <person name="Minogue T."/>
            <person name="Wolcott M."/>
            <person name="Wasieloski L."/>
            <person name="Aguilar W."/>
            <person name="Moore D."/>
            <person name="Tallon L.J."/>
            <person name="Sadzewicz L."/>
            <person name="Sengamalay N."/>
            <person name="Ott S."/>
            <person name="Godinez A."/>
            <person name="Nagaraj S."/>
            <person name="Vavikolanu K."/>
            <person name="Vyas G."/>
            <person name="Nadendla S."/>
            <person name="Aluvathingal J."/>
            <person name="Sichtig H."/>
        </authorList>
    </citation>
    <scope>NUCLEOTIDE SEQUENCE</scope>
    <source>
        <strain evidence="2">FDAARGOS_343</strain>
        <plasmid evidence="2">unnamed2</plasmid>
    </source>
</reference>
<dbReference type="Proteomes" id="UP000319837">
    <property type="component" value="Plasmid unnamed2"/>
</dbReference>
<proteinExistence type="predicted"/>
<protein>
    <submittedName>
        <fullName evidence="2">Uncharacterized protein</fullName>
    </submittedName>
</protein>
<feature type="transmembrane region" description="Helical" evidence="1">
    <location>
        <begin position="68"/>
        <end position="91"/>
    </location>
</feature>
<name>A0A553SQP0_NIACI</name>
<keyword evidence="1" id="KW-0472">Membrane</keyword>
<dbReference type="RefSeq" id="WP_185762770.1">
    <property type="nucleotide sequence ID" value="NZ_CM017506.1"/>
</dbReference>
<organism evidence="2">
    <name type="scientific">Niallia circulans</name>
    <name type="common">Bacillus circulans</name>
    <dbReference type="NCBI Taxonomy" id="1397"/>
    <lineage>
        <taxon>Bacteria</taxon>
        <taxon>Bacillati</taxon>
        <taxon>Bacillota</taxon>
        <taxon>Bacilli</taxon>
        <taxon>Bacillales</taxon>
        <taxon>Bacillaceae</taxon>
        <taxon>Niallia</taxon>
    </lineage>
</organism>
<sequence length="129" mass="15334">MDQDQVKQVLLEMIDGNEKRGRKWFFPKNVDNQYKVLANMTIKELLFYILPALLISVGIGAIPPYNSIGFWLIKAVFIVLIIILPVIYVNYRPVKFRDNIRAKDFIKEFLDYQKKKKMYFVKPKDKFLN</sequence>
<keyword evidence="1" id="KW-0812">Transmembrane</keyword>
<dbReference type="EMBL" id="RIBP01000003">
    <property type="protein sequence ID" value="TRZ39286.1"/>
    <property type="molecule type" value="Genomic_DNA"/>
</dbReference>